<accession>E6MFB4</accession>
<feature type="transmembrane region" description="Helical" evidence="6">
    <location>
        <begin position="83"/>
        <end position="103"/>
    </location>
</feature>
<dbReference type="PANTHER" id="PTHR38459:SF5">
    <property type="entry name" value="CELL WALL TEICHOIC ACID GLYCOSYLATION PROTEIN GTCA"/>
    <property type="match status" value="1"/>
</dbReference>
<evidence type="ECO:0000313" key="8">
    <source>
        <dbReference type="EMBL" id="EFV02274.1"/>
    </source>
</evidence>
<evidence type="ECO:0000256" key="5">
    <source>
        <dbReference type="ARBA" id="ARBA00023136"/>
    </source>
</evidence>
<comment type="subcellular location">
    <subcellularLocation>
        <location evidence="1">Membrane</location>
        <topology evidence="1">Multi-pass membrane protein</topology>
    </subcellularLocation>
</comment>
<dbReference type="GO" id="GO:0000271">
    <property type="term" value="P:polysaccharide biosynthetic process"/>
    <property type="evidence" value="ECO:0007669"/>
    <property type="project" value="InterPro"/>
</dbReference>
<gene>
    <name evidence="8" type="ORF">HMP0721_0697</name>
</gene>
<name>E6MFB4_9FIRM</name>
<dbReference type="Pfam" id="PF04138">
    <property type="entry name" value="GtrA_DPMS_TM"/>
    <property type="match status" value="1"/>
</dbReference>
<dbReference type="PANTHER" id="PTHR38459">
    <property type="entry name" value="PROPHAGE BACTOPRENOL-LINKED GLUCOSE TRANSLOCASE HOMOLOG"/>
    <property type="match status" value="1"/>
</dbReference>
<proteinExistence type="inferred from homology"/>
<evidence type="ECO:0000259" key="7">
    <source>
        <dbReference type="Pfam" id="PF04138"/>
    </source>
</evidence>
<dbReference type="STRING" id="887929.HMP0721_0697"/>
<dbReference type="InterPro" id="IPR007267">
    <property type="entry name" value="GtrA_DPMS_TM"/>
</dbReference>
<dbReference type="OrthoDB" id="361483at2"/>
<dbReference type="eggNOG" id="COG2246">
    <property type="taxonomic scope" value="Bacteria"/>
</dbReference>
<dbReference type="RefSeq" id="WP_006598121.1">
    <property type="nucleotide sequence ID" value="NZ_GL622359.1"/>
</dbReference>
<organism evidence="8 9">
    <name type="scientific">Pseudoramibacter alactolyticus ATCC 23263</name>
    <dbReference type="NCBI Taxonomy" id="887929"/>
    <lineage>
        <taxon>Bacteria</taxon>
        <taxon>Bacillati</taxon>
        <taxon>Bacillota</taxon>
        <taxon>Clostridia</taxon>
        <taxon>Eubacteriales</taxon>
        <taxon>Eubacteriaceae</taxon>
        <taxon>Pseudoramibacter</taxon>
    </lineage>
</organism>
<dbReference type="HOGENOM" id="CLU_083873_1_1_9"/>
<dbReference type="Proteomes" id="UP000004754">
    <property type="component" value="Unassembled WGS sequence"/>
</dbReference>
<evidence type="ECO:0000256" key="2">
    <source>
        <dbReference type="ARBA" id="ARBA00009399"/>
    </source>
</evidence>
<keyword evidence="5 6" id="KW-0472">Membrane</keyword>
<feature type="domain" description="GtrA/DPMS transmembrane" evidence="7">
    <location>
        <begin position="15"/>
        <end position="134"/>
    </location>
</feature>
<evidence type="ECO:0000313" key="9">
    <source>
        <dbReference type="Proteomes" id="UP000004754"/>
    </source>
</evidence>
<keyword evidence="3 6" id="KW-0812">Transmembrane</keyword>
<evidence type="ECO:0000256" key="4">
    <source>
        <dbReference type="ARBA" id="ARBA00022989"/>
    </source>
</evidence>
<comment type="caution">
    <text evidence="8">The sequence shown here is derived from an EMBL/GenBank/DDBJ whole genome shotgun (WGS) entry which is preliminary data.</text>
</comment>
<keyword evidence="4 6" id="KW-1133">Transmembrane helix</keyword>
<reference evidence="8 9" key="1">
    <citation type="submission" date="2010-12" db="EMBL/GenBank/DDBJ databases">
        <authorList>
            <person name="Muzny D."/>
            <person name="Qin X."/>
            <person name="Deng J."/>
            <person name="Jiang H."/>
            <person name="Liu Y."/>
            <person name="Qu J."/>
            <person name="Song X.-Z."/>
            <person name="Zhang L."/>
            <person name="Thornton R."/>
            <person name="Coyle M."/>
            <person name="Francisco L."/>
            <person name="Jackson L."/>
            <person name="Javaid M."/>
            <person name="Korchina V."/>
            <person name="Kovar C."/>
            <person name="Mata R."/>
            <person name="Mathew T."/>
            <person name="Ngo R."/>
            <person name="Nguyen L."/>
            <person name="Nguyen N."/>
            <person name="Okwuonu G."/>
            <person name="Ongeri F."/>
            <person name="Pham C."/>
            <person name="Simmons D."/>
            <person name="Wilczek-Boney K."/>
            <person name="Hale W."/>
            <person name="Jakkamsetti A."/>
            <person name="Pham P."/>
            <person name="Ruth R."/>
            <person name="San Lucas F."/>
            <person name="Warren J."/>
            <person name="Zhang J."/>
            <person name="Zhao Z."/>
            <person name="Zhou C."/>
            <person name="Zhu D."/>
            <person name="Lee S."/>
            <person name="Bess C."/>
            <person name="Blankenburg K."/>
            <person name="Forbes L."/>
            <person name="Fu Q."/>
            <person name="Gubbala S."/>
            <person name="Hirani K."/>
            <person name="Jayaseelan J.C."/>
            <person name="Lara F."/>
            <person name="Munidasa M."/>
            <person name="Palculict T."/>
            <person name="Patil S."/>
            <person name="Pu L.-L."/>
            <person name="Saada N."/>
            <person name="Tang L."/>
            <person name="Weissenberger G."/>
            <person name="Zhu Y."/>
            <person name="Hemphill L."/>
            <person name="Shang Y."/>
            <person name="Youmans B."/>
            <person name="Ayvaz T."/>
            <person name="Ross M."/>
            <person name="Santibanez J."/>
            <person name="Aqrawi P."/>
            <person name="Gross S."/>
            <person name="Joshi V."/>
            <person name="Fowler G."/>
            <person name="Nazareth L."/>
            <person name="Reid J."/>
            <person name="Worley K."/>
            <person name="Petrosino J."/>
            <person name="Highlander S."/>
            <person name="Gibbs R."/>
        </authorList>
    </citation>
    <scope>NUCLEOTIDE SEQUENCE [LARGE SCALE GENOMIC DNA]</scope>
    <source>
        <strain evidence="8 9">ATCC 23263</strain>
    </source>
</reference>
<evidence type="ECO:0000256" key="6">
    <source>
        <dbReference type="SAM" id="Phobius"/>
    </source>
</evidence>
<dbReference type="AlphaFoldDB" id="E6MFB4"/>
<feature type="transmembrane region" description="Helical" evidence="6">
    <location>
        <begin position="44"/>
        <end position="63"/>
    </location>
</feature>
<keyword evidence="9" id="KW-1185">Reference proteome</keyword>
<feature type="transmembrane region" description="Helical" evidence="6">
    <location>
        <begin position="12"/>
        <end position="38"/>
    </location>
</feature>
<sequence length="139" mass="15904">MIQKLYQKYREIINYLVVGVLTTIVSLGVYYLCVATFLNPDNGLQLQAANVISWIAAVTFAYFTNRKYVFASRNPNMMREAFAFFLSRVSTLLMDMGVMFLAVTLSGMNDKIAKLISQVVVTIANYIFSKFFVFKKKNF</sequence>
<evidence type="ECO:0000256" key="1">
    <source>
        <dbReference type="ARBA" id="ARBA00004141"/>
    </source>
</evidence>
<feature type="transmembrane region" description="Helical" evidence="6">
    <location>
        <begin position="115"/>
        <end position="134"/>
    </location>
</feature>
<dbReference type="EMBL" id="AEQN01000011">
    <property type="protein sequence ID" value="EFV02274.1"/>
    <property type="molecule type" value="Genomic_DNA"/>
</dbReference>
<dbReference type="InterPro" id="IPR051401">
    <property type="entry name" value="GtrA_CellWall_Glycosyl"/>
</dbReference>
<comment type="similarity">
    <text evidence="2">Belongs to the GtrA family.</text>
</comment>
<evidence type="ECO:0000256" key="3">
    <source>
        <dbReference type="ARBA" id="ARBA00022692"/>
    </source>
</evidence>
<dbReference type="GO" id="GO:0005886">
    <property type="term" value="C:plasma membrane"/>
    <property type="evidence" value="ECO:0007669"/>
    <property type="project" value="TreeGrafter"/>
</dbReference>
<protein>
    <submittedName>
        <fullName evidence="8">GtrA-like protein</fullName>
    </submittedName>
</protein>